<organism evidence="8 9">
    <name type="scientific">Rhodococcus rhodnii LMG 5362</name>
    <dbReference type="NCBI Taxonomy" id="1273125"/>
    <lineage>
        <taxon>Bacteria</taxon>
        <taxon>Bacillati</taxon>
        <taxon>Actinomycetota</taxon>
        <taxon>Actinomycetes</taxon>
        <taxon>Mycobacteriales</taxon>
        <taxon>Nocardiaceae</taxon>
        <taxon>Rhodococcus</taxon>
    </lineage>
</organism>
<feature type="transmembrane region" description="Helical" evidence="7">
    <location>
        <begin position="84"/>
        <end position="103"/>
    </location>
</feature>
<dbReference type="EMBL" id="APMY01000051">
    <property type="protein sequence ID" value="EOM77160.1"/>
    <property type="molecule type" value="Genomic_DNA"/>
</dbReference>
<name>R7WPF2_9NOCA</name>
<feature type="transmembrane region" description="Helical" evidence="7">
    <location>
        <begin position="134"/>
        <end position="157"/>
    </location>
</feature>
<dbReference type="PATRIC" id="fig|1273125.3.peg.1361"/>
<keyword evidence="9" id="KW-1185">Reference proteome</keyword>
<feature type="transmembrane region" description="Helical" evidence="7">
    <location>
        <begin position="217"/>
        <end position="236"/>
    </location>
</feature>
<gene>
    <name evidence="8" type="ORF">Rrhod_1408</name>
</gene>
<feature type="transmembrane region" description="Helical" evidence="7">
    <location>
        <begin position="55"/>
        <end position="72"/>
    </location>
</feature>
<dbReference type="InterPro" id="IPR043428">
    <property type="entry name" value="LivM-like"/>
</dbReference>
<comment type="subcellular location">
    <subcellularLocation>
        <location evidence="1">Cell membrane</location>
        <topology evidence="1">Multi-pass membrane protein</topology>
    </subcellularLocation>
</comment>
<feature type="compositionally biased region" description="Polar residues" evidence="6">
    <location>
        <begin position="339"/>
        <end position="353"/>
    </location>
</feature>
<feature type="transmembrane region" description="Helical" evidence="7">
    <location>
        <begin position="256"/>
        <end position="275"/>
    </location>
</feature>
<dbReference type="AlphaFoldDB" id="R7WPF2"/>
<dbReference type="PANTHER" id="PTHR30482">
    <property type="entry name" value="HIGH-AFFINITY BRANCHED-CHAIN AMINO ACID TRANSPORT SYSTEM PERMEASE"/>
    <property type="match status" value="1"/>
</dbReference>
<dbReference type="GO" id="GO:0015658">
    <property type="term" value="F:branched-chain amino acid transmembrane transporter activity"/>
    <property type="evidence" value="ECO:0007669"/>
    <property type="project" value="InterPro"/>
</dbReference>
<evidence type="ECO:0000313" key="8">
    <source>
        <dbReference type="EMBL" id="EOM77160.1"/>
    </source>
</evidence>
<evidence type="ECO:0000256" key="5">
    <source>
        <dbReference type="ARBA" id="ARBA00023136"/>
    </source>
</evidence>
<feature type="transmembrane region" description="Helical" evidence="7">
    <location>
        <begin position="187"/>
        <end position="205"/>
    </location>
</feature>
<dbReference type="Pfam" id="PF02653">
    <property type="entry name" value="BPD_transp_2"/>
    <property type="match status" value="1"/>
</dbReference>
<keyword evidence="4 7" id="KW-1133">Transmembrane helix</keyword>
<evidence type="ECO:0000256" key="1">
    <source>
        <dbReference type="ARBA" id="ARBA00004651"/>
    </source>
</evidence>
<protein>
    <recommendedName>
        <fullName evidence="10">Branched-chain amino acid ABC transporter permease</fullName>
    </recommendedName>
</protein>
<dbReference type="Proteomes" id="UP000013525">
    <property type="component" value="Unassembled WGS sequence"/>
</dbReference>
<dbReference type="GO" id="GO:0005886">
    <property type="term" value="C:plasma membrane"/>
    <property type="evidence" value="ECO:0007669"/>
    <property type="project" value="UniProtKB-SubCell"/>
</dbReference>
<dbReference type="InterPro" id="IPR001851">
    <property type="entry name" value="ABC_transp_permease"/>
</dbReference>
<feature type="transmembrane region" description="Helical" evidence="7">
    <location>
        <begin position="29"/>
        <end position="46"/>
    </location>
</feature>
<evidence type="ECO:0000256" key="4">
    <source>
        <dbReference type="ARBA" id="ARBA00022989"/>
    </source>
</evidence>
<proteinExistence type="predicted"/>
<keyword evidence="3 7" id="KW-0812">Transmembrane</keyword>
<evidence type="ECO:0000256" key="7">
    <source>
        <dbReference type="SAM" id="Phobius"/>
    </source>
</evidence>
<dbReference type="eggNOG" id="COG4177">
    <property type="taxonomic scope" value="Bacteria"/>
</dbReference>
<evidence type="ECO:0000256" key="6">
    <source>
        <dbReference type="SAM" id="MobiDB-lite"/>
    </source>
</evidence>
<dbReference type="CDD" id="cd06581">
    <property type="entry name" value="TM_PBP1_LivM_like"/>
    <property type="match status" value="1"/>
</dbReference>
<accession>R7WPF2</accession>
<evidence type="ECO:0000313" key="9">
    <source>
        <dbReference type="Proteomes" id="UP000013525"/>
    </source>
</evidence>
<evidence type="ECO:0000256" key="3">
    <source>
        <dbReference type="ARBA" id="ARBA00022692"/>
    </source>
</evidence>
<keyword evidence="2" id="KW-1003">Cell membrane</keyword>
<comment type="caution">
    <text evidence="8">The sequence shown here is derived from an EMBL/GenBank/DDBJ whole genome shotgun (WGS) entry which is preliminary data.</text>
</comment>
<evidence type="ECO:0008006" key="10">
    <source>
        <dbReference type="Google" id="ProtNLM"/>
    </source>
</evidence>
<feature type="transmembrane region" description="Helical" evidence="7">
    <location>
        <begin position="281"/>
        <end position="299"/>
    </location>
</feature>
<evidence type="ECO:0000256" key="2">
    <source>
        <dbReference type="ARBA" id="ARBA00022475"/>
    </source>
</evidence>
<dbReference type="PANTHER" id="PTHR30482:SF20">
    <property type="entry name" value="HIGH-AFFINITY BRANCHED-CHAIN AMINO ACID TRANSPORT SYSTEM PERMEASE PROTEIN LIVM"/>
    <property type="match status" value="1"/>
</dbReference>
<sequence length="353" mass="36702">MWGLVVAVVVTGLIGGLVALPALRLRGLYLALATMAFGVFFSNMVLRDTTEHELFGVRFSFFTQGSLAVPPLRIGAIDLRDPTTFLLVVTLVFAALSVALVSLRRSGYGRRLVAMKDSPAAAAMLGQNLVWLKLSVFTISAAIAGLGGVFMSIAMGAVSIESFSIMVSLSLVMLTVVAGIGYVSGALFGGLMSGVGFVVIMASFGNLARTQPELEGLWTTLGHIAAISPALIGIGVGRNPSGIVHDVVEGYRDLRATPAVLFGGAGVVAAAYVAALTGILGNWWFATIAVVTVFALPVVGRMVTGGHDGVPDGEHDDWSRDVPSPEDLDRMLGIDAQPSGRNRSANEGASVVS</sequence>
<feature type="compositionally biased region" description="Basic and acidic residues" evidence="6">
    <location>
        <begin position="309"/>
        <end position="320"/>
    </location>
</feature>
<keyword evidence="5 7" id="KW-0472">Membrane</keyword>
<reference evidence="8 9" key="1">
    <citation type="journal article" date="2013" name="Genome Announc.">
        <title>Draft Genome Sequence of Rhodococcus rhodnii Strain LMG5362, a Symbiont of Rhodnius prolixus (Hemiptera, Reduviidae, Triatominae), the Principle Vector of Trypanosoma cruzi.</title>
        <authorList>
            <person name="Pachebat J.A."/>
            <person name="van Keulen G."/>
            <person name="Whitten M.M."/>
            <person name="Girdwood S."/>
            <person name="Del Sol R."/>
            <person name="Dyson P.J."/>
            <person name="Facey P.D."/>
        </authorList>
    </citation>
    <scope>NUCLEOTIDE SEQUENCE [LARGE SCALE GENOMIC DNA]</scope>
    <source>
        <strain evidence="8 9">LMG 5362</strain>
    </source>
</reference>
<feature type="transmembrane region" description="Helical" evidence="7">
    <location>
        <begin position="163"/>
        <end position="180"/>
    </location>
</feature>
<feature type="region of interest" description="Disordered" evidence="6">
    <location>
        <begin position="307"/>
        <end position="353"/>
    </location>
</feature>